<protein>
    <submittedName>
        <fullName evidence="9">Intermembrane transport protein PqiB</fullName>
    </submittedName>
</protein>
<reference evidence="9" key="1">
    <citation type="submission" date="2021-11" db="EMBL/GenBank/DDBJ databases">
        <title>Halomonas sp., isolated from a coastal aquaculture zone in Dongshan Bay.</title>
        <authorList>
            <person name="Lin W."/>
        </authorList>
    </citation>
    <scope>NUCLEOTIDE SEQUENCE</scope>
    <source>
        <strain evidence="9">Yzlin-01</strain>
    </source>
</reference>
<feature type="transmembrane region" description="Helical" evidence="7">
    <location>
        <begin position="26"/>
        <end position="45"/>
    </location>
</feature>
<keyword evidence="10" id="KW-1185">Reference proteome</keyword>
<name>A0ABT2EF45_9GAMM</name>
<evidence type="ECO:0000256" key="6">
    <source>
        <dbReference type="ARBA" id="ARBA00023136"/>
    </source>
</evidence>
<evidence type="ECO:0000313" key="10">
    <source>
        <dbReference type="Proteomes" id="UP001165542"/>
    </source>
</evidence>
<evidence type="ECO:0000256" key="1">
    <source>
        <dbReference type="ARBA" id="ARBA00004533"/>
    </source>
</evidence>
<keyword evidence="2" id="KW-1003">Cell membrane</keyword>
<dbReference type="RefSeq" id="WP_259036713.1">
    <property type="nucleotide sequence ID" value="NZ_JAJISC010000005.1"/>
</dbReference>
<keyword evidence="3" id="KW-0997">Cell inner membrane</keyword>
<evidence type="ECO:0000256" key="5">
    <source>
        <dbReference type="ARBA" id="ARBA00022989"/>
    </source>
</evidence>
<feature type="domain" description="Mce/MlaD" evidence="8">
    <location>
        <begin position="175"/>
        <end position="232"/>
    </location>
</feature>
<keyword evidence="4 7" id="KW-0812">Transmembrane</keyword>
<comment type="subcellular location">
    <subcellularLocation>
        <location evidence="1">Cell inner membrane</location>
    </subcellularLocation>
</comment>
<comment type="caution">
    <text evidence="9">The sequence shown here is derived from an EMBL/GenBank/DDBJ whole genome shotgun (WGS) entry which is preliminary data.</text>
</comment>
<evidence type="ECO:0000256" key="3">
    <source>
        <dbReference type="ARBA" id="ARBA00022519"/>
    </source>
</evidence>
<evidence type="ECO:0000256" key="4">
    <source>
        <dbReference type="ARBA" id="ARBA00022692"/>
    </source>
</evidence>
<feature type="domain" description="Mce/MlaD" evidence="8">
    <location>
        <begin position="297"/>
        <end position="400"/>
    </location>
</feature>
<organism evidence="9 10">
    <name type="scientific">Halomonas dongshanensis</name>
    <dbReference type="NCBI Taxonomy" id="2890835"/>
    <lineage>
        <taxon>Bacteria</taxon>
        <taxon>Pseudomonadati</taxon>
        <taxon>Pseudomonadota</taxon>
        <taxon>Gammaproteobacteria</taxon>
        <taxon>Oceanospirillales</taxon>
        <taxon>Halomonadaceae</taxon>
        <taxon>Halomonas</taxon>
    </lineage>
</organism>
<evidence type="ECO:0000256" key="7">
    <source>
        <dbReference type="SAM" id="Phobius"/>
    </source>
</evidence>
<feature type="domain" description="Mce/MlaD" evidence="8">
    <location>
        <begin position="52"/>
        <end position="143"/>
    </location>
</feature>
<accession>A0ABT2EF45</accession>
<gene>
    <name evidence="9" type="primary">pqiB</name>
    <name evidence="9" type="ORF">LLY24_12900</name>
</gene>
<sequence>MANETPNSSPQDSEPSRAKVAAQTRLSPIWIVPIVAIIIGLWLVYDNYSRRGTLVTLTMNNAEGIEAGSTLIRSRNVEIGMVQGVRLSDDLSHAVITARIQPQAEGMLRSDSRFWVVKPRIGREGISGLGTVLSGAYIQLEPGSAEEQRREFPVSDVPPVATAGMAGLNVSLVSQLGNSLRVGDPVSYQGYTVGRVEEATFDAETRTMQHQIFIEEPYKQLVTSSTRFWSTSGFDLRLDANGVRVNVESLEALLGGGVTFGVPEELPMGKPVEPGARFTLYADEDSAREGTFNRYLEYVLLVDDTVRGLSRGAPVEFRGVRMGTVAAVPWNFTAPQPDSRARFAIPVLIRIEPQRLGIESADVDVEEWEERFERMFNLGLRASLKSGNLLTGAMFVDLNFQRDGAEPYAHEEFVGRTVFPTMAGGFAQIQAQVTDLLTKLNELEIEPLLSGLDRNLQASEAVLNEVREISVSLNTLLSDPETQAVGGNLNATLDELRTTLQGLSPSSPAYQELTSAIERLDRLMRDVQPLTRTLNENPRALLFDNLDTQDPVPRAPRNIGN</sequence>
<dbReference type="NCBIfam" id="NF008070">
    <property type="entry name" value="PRK10807.1"/>
    <property type="match status" value="1"/>
</dbReference>
<dbReference type="Pfam" id="PF02470">
    <property type="entry name" value="MlaD"/>
    <property type="match status" value="3"/>
</dbReference>
<dbReference type="Proteomes" id="UP001165542">
    <property type="component" value="Unassembled WGS sequence"/>
</dbReference>
<evidence type="ECO:0000313" key="9">
    <source>
        <dbReference type="EMBL" id="MCS2610214.1"/>
    </source>
</evidence>
<keyword evidence="5 7" id="KW-1133">Transmembrane helix</keyword>
<evidence type="ECO:0000259" key="8">
    <source>
        <dbReference type="Pfam" id="PF02470"/>
    </source>
</evidence>
<proteinExistence type="predicted"/>
<dbReference type="InterPro" id="IPR051800">
    <property type="entry name" value="PqiA-PqiB_transport"/>
</dbReference>
<dbReference type="PANTHER" id="PTHR30462:SF2">
    <property type="entry name" value="INTERMEMBRANE TRANSPORT PROTEIN PQIB"/>
    <property type="match status" value="1"/>
</dbReference>
<keyword evidence="6 7" id="KW-0472">Membrane</keyword>
<dbReference type="EMBL" id="JAJISC010000005">
    <property type="protein sequence ID" value="MCS2610214.1"/>
    <property type="molecule type" value="Genomic_DNA"/>
</dbReference>
<dbReference type="InterPro" id="IPR003399">
    <property type="entry name" value="Mce/MlaD"/>
</dbReference>
<evidence type="ECO:0000256" key="2">
    <source>
        <dbReference type="ARBA" id="ARBA00022475"/>
    </source>
</evidence>
<dbReference type="PANTHER" id="PTHR30462">
    <property type="entry name" value="INTERMEMBRANE TRANSPORT PROTEIN PQIB-RELATED"/>
    <property type="match status" value="1"/>
</dbReference>